<dbReference type="Proteomes" id="UP000717364">
    <property type="component" value="Unassembled WGS sequence"/>
</dbReference>
<dbReference type="Pfam" id="PF04717">
    <property type="entry name" value="Phage_base_V"/>
    <property type="match status" value="1"/>
</dbReference>
<evidence type="ECO:0000313" key="3">
    <source>
        <dbReference type="Proteomes" id="UP000717364"/>
    </source>
</evidence>
<gene>
    <name evidence="2" type="primary">vgrG</name>
    <name evidence="2" type="ORF">IXB50_03465</name>
</gene>
<dbReference type="RefSeq" id="WP_215607546.1">
    <property type="nucleotide sequence ID" value="NZ_JADOES010000004.1"/>
</dbReference>
<reference evidence="2" key="1">
    <citation type="submission" date="2020-11" db="EMBL/GenBank/DDBJ databases">
        <authorList>
            <person name="Konstantinou D."/>
            <person name="Gkelis S."/>
            <person name="Popin R."/>
            <person name="Fewer D."/>
            <person name="Sivonen K."/>
        </authorList>
    </citation>
    <scope>NUCLEOTIDE SEQUENCE</scope>
    <source>
        <strain evidence="2">TAU-MAC 1115</strain>
    </source>
</reference>
<dbReference type="SUPFAM" id="SSF69279">
    <property type="entry name" value="Phage tail proteins"/>
    <property type="match status" value="1"/>
</dbReference>
<protein>
    <submittedName>
        <fullName evidence="2">Type VI secretion system tip protein VgrG</fullName>
    </submittedName>
</protein>
<evidence type="ECO:0000313" key="2">
    <source>
        <dbReference type="EMBL" id="MBT9314478.1"/>
    </source>
</evidence>
<reference evidence="2" key="2">
    <citation type="journal article" date="2021" name="Mar. Drugs">
        <title>Genome Reduction and Secondary Metabolism of the Marine Sponge-Associated Cyanobacterium Leptothoe.</title>
        <authorList>
            <person name="Konstantinou D."/>
            <person name="Popin R.V."/>
            <person name="Fewer D.P."/>
            <person name="Sivonen K."/>
            <person name="Gkelis S."/>
        </authorList>
    </citation>
    <scope>NUCLEOTIDE SEQUENCE</scope>
    <source>
        <strain evidence="2">TAU-MAC 1115</strain>
    </source>
</reference>
<dbReference type="NCBIfam" id="TIGR01646">
    <property type="entry name" value="vgr_GE"/>
    <property type="match status" value="1"/>
</dbReference>
<evidence type="ECO:0000259" key="1">
    <source>
        <dbReference type="Pfam" id="PF04717"/>
    </source>
</evidence>
<organism evidence="2 3">
    <name type="scientific">Leptothoe spongobia TAU-MAC 1115</name>
    <dbReference type="NCBI Taxonomy" id="1967444"/>
    <lineage>
        <taxon>Bacteria</taxon>
        <taxon>Bacillati</taxon>
        <taxon>Cyanobacteriota</taxon>
        <taxon>Cyanophyceae</taxon>
        <taxon>Nodosilineales</taxon>
        <taxon>Cymatolegaceae</taxon>
        <taxon>Leptothoe</taxon>
        <taxon>Leptothoe spongobia</taxon>
    </lineage>
</organism>
<sequence>MDPKFGVVHVDIVKDVNRIPSAQITLIDGSASEQTFPISNNDFFAPGQEIEIQLRYEQQSKDETVFKGIVVKHAVEASFNPYQSYLHLYLKDAAIKLTTQRKNMVFKKSPDKKITDSEIIQKIIETAKLEVGDISKSTSEHGEMVQYYCTDWDFMIARADANGLWVIVDDGKITVMSPTKTEMAAKSVAFTAEYGSTTIYSLEMEADIQHQYGAISSQSWDVTTQALATAVTGKDSTSLPGNLKPDELAATIGADNYNLITGLELSPSEMQTWANAKMEKTRLSMLRGRFRVPGLTNTKPGDVVEIAGVSDRFNGKTLVSGIRHQVSKEGWQTDVQFGMAADWFSQNQDITEMPASGLVPVVNGLQIGIVDKYEEDKENKYRVRVKVPALSSKDNAAGELIWARLATLDAGANRGTFFRPELNDEVVLGFLHDDPRQAIILGALYSKKNVPPWTVDEDNFLKGIVTKKNLQVTLDDTDDQESITLETPGKNKIVLTDKKDDESIQLTDKHGNTLVMNKDGIQLSSSKDINIKASGNVKIEGKAVDVI</sequence>
<dbReference type="Gene3D" id="2.30.110.50">
    <property type="match status" value="1"/>
</dbReference>
<dbReference type="Gene3D" id="2.40.50.230">
    <property type="entry name" value="Gp5 N-terminal domain"/>
    <property type="match status" value="1"/>
</dbReference>
<dbReference type="SUPFAM" id="SSF69255">
    <property type="entry name" value="gp5 N-terminal domain-like"/>
    <property type="match status" value="1"/>
</dbReference>
<proteinExistence type="predicted"/>
<dbReference type="InterPro" id="IPR006533">
    <property type="entry name" value="T6SS_Vgr_RhsGE"/>
</dbReference>
<dbReference type="Gene3D" id="3.55.50.10">
    <property type="entry name" value="Baseplate protein-like domains"/>
    <property type="match status" value="1"/>
</dbReference>
<keyword evidence="3" id="KW-1185">Reference proteome</keyword>
<dbReference type="EMBL" id="JADOES010000004">
    <property type="protein sequence ID" value="MBT9314478.1"/>
    <property type="molecule type" value="Genomic_DNA"/>
</dbReference>
<comment type="caution">
    <text evidence="2">The sequence shown here is derived from an EMBL/GenBank/DDBJ whole genome shotgun (WGS) entry which is preliminary data.</text>
</comment>
<dbReference type="InterPro" id="IPR006531">
    <property type="entry name" value="Gp5/Vgr_OB"/>
</dbReference>
<name>A0A947DD18_9CYAN</name>
<dbReference type="AlphaFoldDB" id="A0A947DD18"/>
<feature type="domain" description="Gp5/Type VI secretion system Vgr protein OB-fold" evidence="1">
    <location>
        <begin position="367"/>
        <end position="445"/>
    </location>
</feature>
<accession>A0A947DD18</accession>
<dbReference type="Gene3D" id="4.10.220.110">
    <property type="match status" value="1"/>
</dbReference>
<dbReference type="InterPro" id="IPR037026">
    <property type="entry name" value="Vgr_OB-fold_dom_sf"/>
</dbReference>